<organism evidence="3 4">
    <name type="scientific">Candidatus Woesebacteria bacterium RIFCSPLOWO2_01_FULL_39_21</name>
    <dbReference type="NCBI Taxonomy" id="1802519"/>
    <lineage>
        <taxon>Bacteria</taxon>
        <taxon>Candidatus Woeseibacteriota</taxon>
    </lineage>
</organism>
<keyword evidence="2" id="KW-0472">Membrane</keyword>
<evidence type="ECO:0000256" key="1">
    <source>
        <dbReference type="SAM" id="MobiDB-lite"/>
    </source>
</evidence>
<accession>A0A1F8BM96</accession>
<sequence>MDNTSTQQIPTDNTLVSKDTNKKILKKQKIVILVLTVTAIITLIFSIYLLYRNNILNKQVNELMKSPTTGASDNKVGDVSSLTPTPNKLNNTDSQDRNLTHKQVDSCSTDGCLFVKEDTPEGFAKIQGYFFEYEADDWGTLTTCTGLVVTGGNETLIAHFNDWIENGNNLNKYIDEKLVVNIYTESLDKSTQNLIISSTINNQVELGVVRITPVGRGASTCSNVIDIVSAKPVPN</sequence>
<feature type="region of interest" description="Disordered" evidence="1">
    <location>
        <begin position="68"/>
        <end position="101"/>
    </location>
</feature>
<evidence type="ECO:0000313" key="4">
    <source>
        <dbReference type="Proteomes" id="UP000177082"/>
    </source>
</evidence>
<keyword evidence="2" id="KW-1133">Transmembrane helix</keyword>
<proteinExistence type="predicted"/>
<protein>
    <submittedName>
        <fullName evidence="3">Uncharacterized protein</fullName>
    </submittedName>
</protein>
<dbReference type="EMBL" id="MGHF01000002">
    <property type="protein sequence ID" value="OGM65211.1"/>
    <property type="molecule type" value="Genomic_DNA"/>
</dbReference>
<dbReference type="Proteomes" id="UP000177082">
    <property type="component" value="Unassembled WGS sequence"/>
</dbReference>
<comment type="caution">
    <text evidence="3">The sequence shown here is derived from an EMBL/GenBank/DDBJ whole genome shotgun (WGS) entry which is preliminary data.</text>
</comment>
<keyword evidence="2" id="KW-0812">Transmembrane</keyword>
<gene>
    <name evidence="3" type="ORF">A2961_00760</name>
</gene>
<feature type="transmembrane region" description="Helical" evidence="2">
    <location>
        <begin position="30"/>
        <end position="51"/>
    </location>
</feature>
<evidence type="ECO:0000313" key="3">
    <source>
        <dbReference type="EMBL" id="OGM65211.1"/>
    </source>
</evidence>
<dbReference type="AlphaFoldDB" id="A0A1F8BM96"/>
<reference evidence="3 4" key="1">
    <citation type="journal article" date="2016" name="Nat. Commun.">
        <title>Thousands of microbial genomes shed light on interconnected biogeochemical processes in an aquifer system.</title>
        <authorList>
            <person name="Anantharaman K."/>
            <person name="Brown C.T."/>
            <person name="Hug L.A."/>
            <person name="Sharon I."/>
            <person name="Castelle C.J."/>
            <person name="Probst A.J."/>
            <person name="Thomas B.C."/>
            <person name="Singh A."/>
            <person name="Wilkins M.J."/>
            <person name="Karaoz U."/>
            <person name="Brodie E.L."/>
            <person name="Williams K.H."/>
            <person name="Hubbard S.S."/>
            <person name="Banfield J.F."/>
        </authorList>
    </citation>
    <scope>NUCLEOTIDE SEQUENCE [LARGE SCALE GENOMIC DNA]</scope>
</reference>
<evidence type="ECO:0000256" key="2">
    <source>
        <dbReference type="SAM" id="Phobius"/>
    </source>
</evidence>
<feature type="compositionally biased region" description="Polar residues" evidence="1">
    <location>
        <begin position="80"/>
        <end position="93"/>
    </location>
</feature>
<name>A0A1F8BM96_9BACT</name>
<dbReference type="STRING" id="1802519.A2961_00760"/>